<keyword evidence="1" id="KW-1133">Transmembrane helix</keyword>
<keyword evidence="1" id="KW-0472">Membrane</keyword>
<dbReference type="PANTHER" id="PTHR37314">
    <property type="entry name" value="SLR0142 PROTEIN"/>
    <property type="match status" value="1"/>
</dbReference>
<evidence type="ECO:0008006" key="4">
    <source>
        <dbReference type="Google" id="ProtNLM"/>
    </source>
</evidence>
<evidence type="ECO:0000313" key="2">
    <source>
        <dbReference type="EMBL" id="OUM20779.1"/>
    </source>
</evidence>
<evidence type="ECO:0000313" key="3">
    <source>
        <dbReference type="Proteomes" id="UP000194903"/>
    </source>
</evidence>
<dbReference type="Proteomes" id="UP000194903">
    <property type="component" value="Unassembled WGS sequence"/>
</dbReference>
<dbReference type="OrthoDB" id="7057004at2"/>
<proteinExistence type="predicted"/>
<gene>
    <name evidence="2" type="ORF">CBW42_08115</name>
</gene>
<reference evidence="2 3" key="1">
    <citation type="submission" date="2017-05" db="EMBL/GenBank/DDBJ databases">
        <title>Butyricicoccus porcorum sp. nov. a butyrate-producing bacterium from the swine intestinal tract.</title>
        <authorList>
            <person name="Trachsel J."/>
            <person name="Humphrey S."/>
            <person name="Allen H.K."/>
        </authorList>
    </citation>
    <scope>NUCLEOTIDE SEQUENCE [LARGE SCALE GENOMIC DNA]</scope>
    <source>
        <strain evidence="2">BB10</strain>
    </source>
</reference>
<dbReference type="AlphaFoldDB" id="A0A252F4T3"/>
<dbReference type="Pfam" id="PF06912">
    <property type="entry name" value="DUF1275"/>
    <property type="match status" value="1"/>
</dbReference>
<keyword evidence="3" id="KW-1185">Reference proteome</keyword>
<organism evidence="2 3">
    <name type="scientific">Butyricicoccus porcorum</name>
    <dbReference type="NCBI Taxonomy" id="1945634"/>
    <lineage>
        <taxon>Bacteria</taxon>
        <taxon>Bacillati</taxon>
        <taxon>Bacillota</taxon>
        <taxon>Clostridia</taxon>
        <taxon>Eubacteriales</taxon>
        <taxon>Butyricicoccaceae</taxon>
        <taxon>Butyricicoccus</taxon>
    </lineage>
</organism>
<dbReference type="RefSeq" id="WP_087019702.1">
    <property type="nucleotide sequence ID" value="NZ_CP178353.1"/>
</dbReference>
<accession>A0A252F4T3</accession>
<sequence>MKQCNDRERWIHQNMAVIGGFMGGYAILNHHELFGSAQTANMISIAMDAAGRLDADFAVRVLGLLVYMAGLASTVILPKLNLNLKLFSVCLDAAALVLVGLLPDDLNDFIALYPLFFASSVQWCSFKGADGFVSASIFSTNNLRQFTTSFTEYICSRDREALRKGKFYGKVLLFFHSGVAAAFLSCQAFGLKGAWVGIVPVCTAFAQVCIDCYGGACETEELAAQ</sequence>
<protein>
    <recommendedName>
        <fullName evidence="4">DUF1275 family protein</fullName>
    </recommendedName>
</protein>
<name>A0A252F4T3_9FIRM</name>
<evidence type="ECO:0000256" key="1">
    <source>
        <dbReference type="SAM" id="Phobius"/>
    </source>
</evidence>
<dbReference type="EMBL" id="NHOC01000005">
    <property type="protein sequence ID" value="OUM20779.1"/>
    <property type="molecule type" value="Genomic_DNA"/>
</dbReference>
<comment type="caution">
    <text evidence="2">The sequence shown here is derived from an EMBL/GenBank/DDBJ whole genome shotgun (WGS) entry which is preliminary data.</text>
</comment>
<dbReference type="PANTHER" id="PTHR37314:SF4">
    <property type="entry name" value="UPF0700 TRANSMEMBRANE PROTEIN YOAK"/>
    <property type="match status" value="1"/>
</dbReference>
<dbReference type="InterPro" id="IPR010699">
    <property type="entry name" value="DUF1275"/>
</dbReference>
<feature type="transmembrane region" description="Helical" evidence="1">
    <location>
        <begin position="57"/>
        <end position="77"/>
    </location>
</feature>
<keyword evidence="1" id="KW-0812">Transmembrane</keyword>